<reference evidence="1" key="1">
    <citation type="journal article" date="2021" name="New Phytol.">
        <title>Evolutionary innovations through gain and loss of genes in the ectomycorrhizal Boletales.</title>
        <authorList>
            <person name="Wu G."/>
            <person name="Miyauchi S."/>
            <person name="Morin E."/>
            <person name="Kuo A."/>
            <person name="Drula E."/>
            <person name="Varga T."/>
            <person name="Kohler A."/>
            <person name="Feng B."/>
            <person name="Cao Y."/>
            <person name="Lipzen A."/>
            <person name="Daum C."/>
            <person name="Hundley H."/>
            <person name="Pangilinan J."/>
            <person name="Johnson J."/>
            <person name="Barry K."/>
            <person name="LaButti K."/>
            <person name="Ng V."/>
            <person name="Ahrendt S."/>
            <person name="Min B."/>
            <person name="Choi I.G."/>
            <person name="Park H."/>
            <person name="Plett J.M."/>
            <person name="Magnuson J."/>
            <person name="Spatafora J.W."/>
            <person name="Nagy L.G."/>
            <person name="Henrissat B."/>
            <person name="Grigoriev I.V."/>
            <person name="Yang Z.L."/>
            <person name="Xu J."/>
            <person name="Martin F.M."/>
        </authorList>
    </citation>
    <scope>NUCLEOTIDE SEQUENCE</scope>
    <source>
        <strain evidence="1">KKN 215</strain>
    </source>
</reference>
<dbReference type="EMBL" id="JAEVFJ010000021">
    <property type="protein sequence ID" value="KAH8096963.1"/>
    <property type="molecule type" value="Genomic_DNA"/>
</dbReference>
<evidence type="ECO:0000313" key="2">
    <source>
        <dbReference type="Proteomes" id="UP000813824"/>
    </source>
</evidence>
<name>A0A8K0UKV2_9AGAR</name>
<dbReference type="OrthoDB" id="3038857at2759"/>
<comment type="caution">
    <text evidence="1">The sequence shown here is derived from an EMBL/GenBank/DDBJ whole genome shotgun (WGS) entry which is preliminary data.</text>
</comment>
<accession>A0A8K0UKV2</accession>
<dbReference type="AlphaFoldDB" id="A0A8K0UKV2"/>
<feature type="non-terminal residue" evidence="1">
    <location>
        <position position="90"/>
    </location>
</feature>
<dbReference type="Proteomes" id="UP000813824">
    <property type="component" value="Unassembled WGS sequence"/>
</dbReference>
<feature type="non-terminal residue" evidence="1">
    <location>
        <position position="1"/>
    </location>
</feature>
<protein>
    <submittedName>
        <fullName evidence="1">Uncharacterized protein</fullName>
    </submittedName>
</protein>
<organism evidence="1 2">
    <name type="scientific">Cristinia sonorae</name>
    <dbReference type="NCBI Taxonomy" id="1940300"/>
    <lineage>
        <taxon>Eukaryota</taxon>
        <taxon>Fungi</taxon>
        <taxon>Dikarya</taxon>
        <taxon>Basidiomycota</taxon>
        <taxon>Agaricomycotina</taxon>
        <taxon>Agaricomycetes</taxon>
        <taxon>Agaricomycetidae</taxon>
        <taxon>Agaricales</taxon>
        <taxon>Pleurotineae</taxon>
        <taxon>Stephanosporaceae</taxon>
        <taxon>Cristinia</taxon>
    </lineage>
</organism>
<gene>
    <name evidence="1" type="ORF">BXZ70DRAFT_862972</name>
</gene>
<proteinExistence type="predicted"/>
<keyword evidence="2" id="KW-1185">Reference proteome</keyword>
<sequence>GYPKRLRQLANTINRPQLPRMVSRFLYAQDHPDIPLDNDAALPSEYLVDPRVFKFVHTSATSTYYAPSDLSGINGMRRERIRSTCSWRNG</sequence>
<evidence type="ECO:0000313" key="1">
    <source>
        <dbReference type="EMBL" id="KAH8096963.1"/>
    </source>
</evidence>